<feature type="binding site" evidence="11">
    <location>
        <begin position="142"/>
        <end position="144"/>
    </location>
    <ligand>
        <name>FAD</name>
        <dbReference type="ChEBI" id="CHEBI:57692"/>
    </ligand>
</feature>
<keyword evidence="11" id="KW-0547">Nucleotide-binding</keyword>
<evidence type="ECO:0000313" key="16">
    <source>
        <dbReference type="EMBL" id="HFT93147.1"/>
    </source>
</evidence>
<dbReference type="Pfam" id="PF02852">
    <property type="entry name" value="Pyr_redox_dim"/>
    <property type="match status" value="1"/>
</dbReference>
<comment type="catalytic activity">
    <reaction evidence="9 13">
        <text>N(6)-[(R)-dihydrolipoyl]-L-lysyl-[protein] + NAD(+) = N(6)-[(R)-lipoyl]-L-lysyl-[protein] + NADH + H(+)</text>
        <dbReference type="Rhea" id="RHEA:15045"/>
        <dbReference type="Rhea" id="RHEA-COMP:10474"/>
        <dbReference type="Rhea" id="RHEA-COMP:10475"/>
        <dbReference type="ChEBI" id="CHEBI:15378"/>
        <dbReference type="ChEBI" id="CHEBI:57540"/>
        <dbReference type="ChEBI" id="CHEBI:57945"/>
        <dbReference type="ChEBI" id="CHEBI:83099"/>
        <dbReference type="ChEBI" id="CHEBI:83100"/>
        <dbReference type="EC" id="1.8.1.4"/>
    </reaction>
</comment>
<evidence type="ECO:0000256" key="2">
    <source>
        <dbReference type="ARBA" id="ARBA00012608"/>
    </source>
</evidence>
<dbReference type="SUPFAM" id="SSF51905">
    <property type="entry name" value="FAD/NAD(P)-binding domain"/>
    <property type="match status" value="1"/>
</dbReference>
<evidence type="ECO:0000256" key="7">
    <source>
        <dbReference type="ARBA" id="ARBA00023157"/>
    </source>
</evidence>
<dbReference type="InterPro" id="IPR012999">
    <property type="entry name" value="Pyr_OxRdtase_I_AS"/>
</dbReference>
<evidence type="ECO:0000256" key="6">
    <source>
        <dbReference type="ARBA" id="ARBA00023027"/>
    </source>
</evidence>
<comment type="caution">
    <text evidence="16">The sequence shown here is derived from an EMBL/GenBank/DDBJ whole genome shotgun (WGS) entry which is preliminary data.</text>
</comment>
<feature type="binding site" evidence="11">
    <location>
        <position position="309"/>
    </location>
    <ligand>
        <name>FAD</name>
        <dbReference type="ChEBI" id="CHEBI:57692"/>
    </ligand>
</feature>
<evidence type="ECO:0000259" key="14">
    <source>
        <dbReference type="Pfam" id="PF02852"/>
    </source>
</evidence>
<comment type="miscellaneous">
    <text evidence="13">The active site is a redox-active disulfide bond.</text>
</comment>
<dbReference type="GO" id="GO:0004148">
    <property type="term" value="F:dihydrolipoyl dehydrogenase (NADH) activity"/>
    <property type="evidence" value="ECO:0007669"/>
    <property type="project" value="UniProtKB-EC"/>
</dbReference>
<dbReference type="NCBIfam" id="TIGR01350">
    <property type="entry name" value="lipoamide_DH"/>
    <property type="match status" value="1"/>
</dbReference>
<comment type="similarity">
    <text evidence="1 13">Belongs to the class-I pyridine nucleotide-disulfide oxidoreductase family.</text>
</comment>
<accession>A0A7C3LTA8</accession>
<dbReference type="Pfam" id="PF07992">
    <property type="entry name" value="Pyr_redox_2"/>
    <property type="match status" value="1"/>
</dbReference>
<dbReference type="PRINTS" id="PR00411">
    <property type="entry name" value="PNDRDTASEI"/>
</dbReference>
<evidence type="ECO:0000256" key="9">
    <source>
        <dbReference type="ARBA" id="ARBA00049187"/>
    </source>
</evidence>
<feature type="binding site" evidence="11">
    <location>
        <position position="202"/>
    </location>
    <ligand>
        <name>NAD(+)</name>
        <dbReference type="ChEBI" id="CHEBI:57540"/>
    </ligand>
</feature>
<dbReference type="InterPro" id="IPR023753">
    <property type="entry name" value="FAD/NAD-binding_dom"/>
</dbReference>
<evidence type="ECO:0000256" key="11">
    <source>
        <dbReference type="PIRSR" id="PIRSR000350-3"/>
    </source>
</evidence>
<proteinExistence type="inferred from homology"/>
<keyword evidence="3 13" id="KW-0285">Flavoprotein</keyword>
<evidence type="ECO:0000256" key="4">
    <source>
        <dbReference type="ARBA" id="ARBA00022827"/>
    </source>
</evidence>
<keyword evidence="7" id="KW-1015">Disulfide bond</keyword>
<dbReference type="InterPro" id="IPR016156">
    <property type="entry name" value="FAD/NAD-linked_Rdtase_dimer_sf"/>
</dbReference>
<feature type="domain" description="Pyridine nucleotide-disulphide oxidoreductase dimerisation" evidence="14">
    <location>
        <begin position="344"/>
        <end position="453"/>
    </location>
</feature>
<feature type="binding site" evidence="11">
    <location>
        <position position="269"/>
    </location>
    <ligand>
        <name>NAD(+)</name>
        <dbReference type="ChEBI" id="CHEBI:57540"/>
    </ligand>
</feature>
<keyword evidence="4 11" id="KW-0274">FAD</keyword>
<feature type="domain" description="FAD/NAD(P)-binding" evidence="15">
    <location>
        <begin position="6"/>
        <end position="324"/>
    </location>
</feature>
<feature type="active site" description="Proton acceptor" evidence="10">
    <location>
        <position position="442"/>
    </location>
</feature>
<dbReference type="InterPro" id="IPR050151">
    <property type="entry name" value="Class-I_Pyr_Nuc-Dis_Oxidored"/>
</dbReference>
<evidence type="ECO:0000259" key="15">
    <source>
        <dbReference type="Pfam" id="PF07992"/>
    </source>
</evidence>
<sequence>MMEEQYDLLVVGGGPAGYVGAIRASKLGMKVALVESAKVGGTCLHEGCIPTKVLLEVAGFMAQAARSGDFGVAVGSPTVDWGALSHHRESIVNRLFLGVQGLLKKNRVDVFSGEGHVVSPEEVVVSGDGQRRLSGTHILVATGSRPRSWPGLSFDHQRVLDSTDALCLEPSGKKIGIVGGGVVGVEFADIFHSFGASVTILEKTDHLVPMEDPELLGILRKEYERRGMVIRTGCEIARIVSDEQGVRVSCVQGGEPVDLSFDTVLVAVGREARLEGVVDGSLGLPMERGFLKVDGYGWTGVSRVYAAGDVTGGLMLAHAASHQAIVAVEKMAGRAPLPFDPLRIPRVVYSHPEVVSVGMSYKEAIGKGIPVREGSFPLLGNGRSLIHGEKRGVVRFPADPESGKVLGFQGVGAGLSELVSLGALSMGVPDGLELLRGTVFPHPTVGESIWEAAMDVTGESVHR</sequence>
<dbReference type="SUPFAM" id="SSF55424">
    <property type="entry name" value="FAD/NAD-linked reductases, dimerisation (C-terminal) domain"/>
    <property type="match status" value="1"/>
</dbReference>
<dbReference type="GO" id="GO:0006103">
    <property type="term" value="P:2-oxoglutarate metabolic process"/>
    <property type="evidence" value="ECO:0007669"/>
    <property type="project" value="TreeGrafter"/>
</dbReference>
<feature type="binding site" evidence="11">
    <location>
        <begin position="315"/>
        <end position="318"/>
    </location>
    <ligand>
        <name>FAD</name>
        <dbReference type="ChEBI" id="CHEBI:57692"/>
    </ligand>
</feature>
<evidence type="ECO:0000256" key="12">
    <source>
        <dbReference type="PIRSR" id="PIRSR000350-4"/>
    </source>
</evidence>
<keyword evidence="8 13" id="KW-0676">Redox-active center</keyword>
<evidence type="ECO:0000256" key="1">
    <source>
        <dbReference type="ARBA" id="ARBA00007532"/>
    </source>
</evidence>
<dbReference type="InterPro" id="IPR006258">
    <property type="entry name" value="Lipoamide_DH"/>
</dbReference>
<comment type="cofactor">
    <cofactor evidence="11 13">
        <name>FAD</name>
        <dbReference type="ChEBI" id="CHEBI:57692"/>
    </cofactor>
    <text evidence="11 13">Binds 1 FAD per subunit.</text>
</comment>
<feature type="binding site" evidence="11">
    <location>
        <position position="115"/>
    </location>
    <ligand>
        <name>FAD</name>
        <dbReference type="ChEBI" id="CHEBI:57692"/>
    </ligand>
</feature>
<dbReference type="PANTHER" id="PTHR22912:SF151">
    <property type="entry name" value="DIHYDROLIPOYL DEHYDROGENASE, MITOCHONDRIAL"/>
    <property type="match status" value="1"/>
</dbReference>
<dbReference type="AlphaFoldDB" id="A0A7C3LTA8"/>
<dbReference type="EMBL" id="DTMM01000082">
    <property type="protein sequence ID" value="HFT93147.1"/>
    <property type="molecule type" value="Genomic_DNA"/>
</dbReference>
<reference evidence="16" key="1">
    <citation type="journal article" date="2020" name="mSystems">
        <title>Genome- and Community-Level Interaction Insights into Carbon Utilization and Element Cycling Functions of Hydrothermarchaeota in Hydrothermal Sediment.</title>
        <authorList>
            <person name="Zhou Z."/>
            <person name="Liu Y."/>
            <person name="Xu W."/>
            <person name="Pan J."/>
            <person name="Luo Z.H."/>
            <person name="Li M."/>
        </authorList>
    </citation>
    <scope>NUCLEOTIDE SEQUENCE [LARGE SCALE GENOMIC DNA]</scope>
    <source>
        <strain evidence="16">SpSt-902</strain>
    </source>
</reference>
<dbReference type="PIRSF" id="PIRSF000350">
    <property type="entry name" value="Mercury_reductase_MerA"/>
    <property type="match status" value="1"/>
</dbReference>
<dbReference type="PRINTS" id="PR00368">
    <property type="entry name" value="FADPNR"/>
</dbReference>
<protein>
    <recommendedName>
        <fullName evidence="2 13">Dihydrolipoyl dehydrogenase</fullName>
        <ecNumber evidence="2 13">1.8.1.4</ecNumber>
    </recommendedName>
</protein>
<dbReference type="InterPro" id="IPR036188">
    <property type="entry name" value="FAD/NAD-bd_sf"/>
</dbReference>
<feature type="binding site" evidence="11">
    <location>
        <position position="52"/>
    </location>
    <ligand>
        <name>FAD</name>
        <dbReference type="ChEBI" id="CHEBI:57692"/>
    </ligand>
</feature>
<evidence type="ECO:0000256" key="8">
    <source>
        <dbReference type="ARBA" id="ARBA00023284"/>
    </source>
</evidence>
<dbReference type="PROSITE" id="PS00076">
    <property type="entry name" value="PYRIDINE_REDOX_1"/>
    <property type="match status" value="1"/>
</dbReference>
<evidence type="ECO:0000256" key="13">
    <source>
        <dbReference type="RuleBase" id="RU003692"/>
    </source>
</evidence>
<dbReference type="EC" id="1.8.1.4" evidence="2 13"/>
<dbReference type="Gene3D" id="3.50.50.60">
    <property type="entry name" value="FAD/NAD(P)-binding domain"/>
    <property type="match status" value="2"/>
</dbReference>
<name>A0A7C3LTA8_9BACT</name>
<feature type="binding site" evidence="11">
    <location>
        <begin position="179"/>
        <end position="186"/>
    </location>
    <ligand>
        <name>NAD(+)</name>
        <dbReference type="ChEBI" id="CHEBI:57540"/>
    </ligand>
</feature>
<gene>
    <name evidence="16" type="primary">lpdA</name>
    <name evidence="16" type="ORF">ENX03_04255</name>
</gene>
<dbReference type="Gene3D" id="3.30.390.30">
    <property type="match status" value="1"/>
</dbReference>
<keyword evidence="6 11" id="KW-0520">NAD</keyword>
<dbReference type="GO" id="GO:0005737">
    <property type="term" value="C:cytoplasm"/>
    <property type="evidence" value="ECO:0007669"/>
    <property type="project" value="UniProtKB-ARBA"/>
</dbReference>
<evidence type="ECO:0000256" key="3">
    <source>
        <dbReference type="ARBA" id="ARBA00022630"/>
    </source>
</evidence>
<dbReference type="PANTHER" id="PTHR22912">
    <property type="entry name" value="DISULFIDE OXIDOREDUCTASE"/>
    <property type="match status" value="1"/>
</dbReference>
<evidence type="ECO:0000256" key="5">
    <source>
        <dbReference type="ARBA" id="ARBA00023002"/>
    </source>
</evidence>
<feature type="disulfide bond" description="Redox-active" evidence="12">
    <location>
        <begin position="43"/>
        <end position="48"/>
    </location>
</feature>
<keyword evidence="5 13" id="KW-0560">Oxidoreductase</keyword>
<dbReference type="GO" id="GO:0050660">
    <property type="term" value="F:flavin adenine dinucleotide binding"/>
    <property type="evidence" value="ECO:0007669"/>
    <property type="project" value="InterPro"/>
</dbReference>
<evidence type="ECO:0000256" key="10">
    <source>
        <dbReference type="PIRSR" id="PIRSR000350-2"/>
    </source>
</evidence>
<dbReference type="InterPro" id="IPR004099">
    <property type="entry name" value="Pyr_nucl-diS_OxRdtase_dimer"/>
</dbReference>
<organism evidence="16">
    <name type="scientific">Leptospirillum ferriphilum</name>
    <dbReference type="NCBI Taxonomy" id="178606"/>
    <lineage>
        <taxon>Bacteria</taxon>
        <taxon>Pseudomonadati</taxon>
        <taxon>Nitrospirota</taxon>
        <taxon>Nitrospiria</taxon>
        <taxon>Nitrospirales</taxon>
        <taxon>Nitrospiraceae</taxon>
        <taxon>Leptospirillum</taxon>
    </lineage>
</organism>
<dbReference type="InterPro" id="IPR001100">
    <property type="entry name" value="Pyr_nuc-diS_OxRdtase"/>
</dbReference>